<dbReference type="AlphaFoldDB" id="A0ABD0X0A8"/>
<evidence type="ECO:0000313" key="3">
    <source>
        <dbReference type="Proteomes" id="UP001557470"/>
    </source>
</evidence>
<comment type="caution">
    <text evidence="2">The sequence shown here is derived from an EMBL/GenBank/DDBJ whole genome shotgun (WGS) entry which is preliminary data.</text>
</comment>
<accession>A0ABD0X0A8</accession>
<protein>
    <submittedName>
        <fullName evidence="2">Uncharacterized protein</fullName>
    </submittedName>
</protein>
<reference evidence="2 3" key="1">
    <citation type="submission" date="2024-06" db="EMBL/GenBank/DDBJ databases">
        <authorList>
            <person name="Pan Q."/>
            <person name="Wen M."/>
            <person name="Jouanno E."/>
            <person name="Zahm M."/>
            <person name="Klopp C."/>
            <person name="Cabau C."/>
            <person name="Louis A."/>
            <person name="Berthelot C."/>
            <person name="Parey E."/>
            <person name="Roest Crollius H."/>
            <person name="Montfort J."/>
            <person name="Robinson-Rechavi M."/>
            <person name="Bouchez O."/>
            <person name="Lampietro C."/>
            <person name="Lopez Roques C."/>
            <person name="Donnadieu C."/>
            <person name="Postlethwait J."/>
            <person name="Bobe J."/>
            <person name="Verreycken H."/>
            <person name="Guiguen Y."/>
        </authorList>
    </citation>
    <scope>NUCLEOTIDE SEQUENCE [LARGE SCALE GENOMIC DNA]</scope>
    <source>
        <strain evidence="2">Up_M1</strain>
        <tissue evidence="2">Testis</tissue>
    </source>
</reference>
<gene>
    <name evidence="2" type="ORF">UPYG_G00144000</name>
</gene>
<name>A0ABD0X0A8_UMBPY</name>
<dbReference type="Proteomes" id="UP001557470">
    <property type="component" value="Unassembled WGS sequence"/>
</dbReference>
<sequence length="96" mass="10895">MGLRKKTMFIDSALHQDRHRKQSLGNMKSQPDVPPPMAHAFSEEPLCISAVCRTPLWSSTVKGVLLLRLNVGPIRNYWRCIVTGQCSTRQPEHDQP</sequence>
<proteinExistence type="predicted"/>
<feature type="region of interest" description="Disordered" evidence="1">
    <location>
        <begin position="12"/>
        <end position="36"/>
    </location>
</feature>
<organism evidence="2 3">
    <name type="scientific">Umbra pygmaea</name>
    <name type="common">Eastern mudminnow</name>
    <dbReference type="NCBI Taxonomy" id="75934"/>
    <lineage>
        <taxon>Eukaryota</taxon>
        <taxon>Metazoa</taxon>
        <taxon>Chordata</taxon>
        <taxon>Craniata</taxon>
        <taxon>Vertebrata</taxon>
        <taxon>Euteleostomi</taxon>
        <taxon>Actinopterygii</taxon>
        <taxon>Neopterygii</taxon>
        <taxon>Teleostei</taxon>
        <taxon>Protacanthopterygii</taxon>
        <taxon>Esociformes</taxon>
        <taxon>Umbridae</taxon>
        <taxon>Umbra</taxon>
    </lineage>
</organism>
<dbReference type="EMBL" id="JAGEUA010000004">
    <property type="protein sequence ID" value="KAL0984606.1"/>
    <property type="molecule type" value="Genomic_DNA"/>
</dbReference>
<evidence type="ECO:0000313" key="2">
    <source>
        <dbReference type="EMBL" id="KAL0984606.1"/>
    </source>
</evidence>
<keyword evidence="3" id="KW-1185">Reference proteome</keyword>
<evidence type="ECO:0000256" key="1">
    <source>
        <dbReference type="SAM" id="MobiDB-lite"/>
    </source>
</evidence>